<feature type="binding site" evidence="3">
    <location>
        <begin position="194"/>
        <end position="196"/>
    </location>
    <ligand>
        <name>NAD(+)</name>
        <dbReference type="ChEBI" id="CHEBI:57540"/>
    </ligand>
</feature>
<dbReference type="GO" id="GO:0017136">
    <property type="term" value="F:histone deacetylase activity, NAD-dependent"/>
    <property type="evidence" value="ECO:0007669"/>
    <property type="project" value="TreeGrafter"/>
</dbReference>
<dbReference type="EC" id="2.3.1.286" evidence="3"/>
<feature type="binding site" evidence="3 4">
    <location>
        <position position="129"/>
    </location>
    <ligand>
        <name>Zn(2+)</name>
        <dbReference type="ChEBI" id="CHEBI:29105"/>
    </ligand>
</feature>
<gene>
    <name evidence="3" type="primary">cobB</name>
    <name evidence="7" type="ORF">SAMN04487855_0149</name>
    <name evidence="6" type="ORF">SAMN05216589_0149</name>
</gene>
<dbReference type="PANTHER" id="PTHR11085">
    <property type="entry name" value="NAD-DEPENDENT PROTEIN DEACYLASE SIRTUIN-5, MITOCHONDRIAL-RELATED"/>
    <property type="match status" value="1"/>
</dbReference>
<evidence type="ECO:0000256" key="4">
    <source>
        <dbReference type="PROSITE-ProRule" id="PRU00236"/>
    </source>
</evidence>
<dbReference type="CDD" id="cd01412">
    <property type="entry name" value="SIRT5_Af1_CobB"/>
    <property type="match status" value="1"/>
</dbReference>
<dbReference type="PANTHER" id="PTHR11085:SF10">
    <property type="entry name" value="NAD-DEPENDENT PROTEIN DEACYLASE SIRTUIN-5, MITOCHONDRIAL-RELATED"/>
    <property type="match status" value="1"/>
</dbReference>
<feature type="binding site" evidence="3 4">
    <location>
        <position position="132"/>
    </location>
    <ligand>
        <name>Zn(2+)</name>
        <dbReference type="ChEBI" id="CHEBI:29105"/>
    </ligand>
</feature>
<dbReference type="EMBL" id="FOUA01000013">
    <property type="protein sequence ID" value="SFM41981.1"/>
    <property type="molecule type" value="Genomic_DNA"/>
</dbReference>
<feature type="binding site" evidence="3 4">
    <location>
        <position position="157"/>
    </location>
    <ligand>
        <name>Zn(2+)</name>
        <dbReference type="ChEBI" id="CHEBI:29105"/>
    </ligand>
</feature>
<dbReference type="RefSeq" id="WP_022964665.1">
    <property type="nucleotide sequence ID" value="NZ_FOGN01000013.1"/>
</dbReference>
<comment type="function">
    <text evidence="3">NAD-dependent protein deacetylase which modulates the activities of several proteins which are inactive in their acetylated form.</text>
</comment>
<dbReference type="InterPro" id="IPR026590">
    <property type="entry name" value="Ssirtuin_cat_dom"/>
</dbReference>
<evidence type="ECO:0000313" key="9">
    <source>
        <dbReference type="Proteomes" id="UP000186904"/>
    </source>
</evidence>
<dbReference type="Proteomes" id="UP000186904">
    <property type="component" value="Unassembled WGS sequence"/>
</dbReference>
<evidence type="ECO:0000313" key="7">
    <source>
        <dbReference type="EMBL" id="SFM41981.1"/>
    </source>
</evidence>
<keyword evidence="1" id="KW-0808">Transferase</keyword>
<feature type="domain" description="Deacetylase sirtuin-type" evidence="5">
    <location>
        <begin position="1"/>
        <end position="253"/>
    </location>
</feature>
<accession>A0A1H9WX33</accession>
<dbReference type="Proteomes" id="UP000186599">
    <property type="component" value="Unassembled WGS sequence"/>
</dbReference>
<comment type="catalytic activity">
    <reaction evidence="3">
        <text>N(6)-acetyl-L-lysyl-[protein] + NAD(+) + H2O = 2''-O-acetyl-ADP-D-ribose + nicotinamide + L-lysyl-[protein]</text>
        <dbReference type="Rhea" id="RHEA:43636"/>
        <dbReference type="Rhea" id="RHEA-COMP:9752"/>
        <dbReference type="Rhea" id="RHEA-COMP:10731"/>
        <dbReference type="ChEBI" id="CHEBI:15377"/>
        <dbReference type="ChEBI" id="CHEBI:17154"/>
        <dbReference type="ChEBI" id="CHEBI:29969"/>
        <dbReference type="ChEBI" id="CHEBI:57540"/>
        <dbReference type="ChEBI" id="CHEBI:61930"/>
        <dbReference type="ChEBI" id="CHEBI:83767"/>
        <dbReference type="EC" id="2.3.1.286"/>
    </reaction>
</comment>
<feature type="binding site" evidence="3">
    <location>
        <position position="238"/>
    </location>
    <ligand>
        <name>NAD(+)</name>
        <dbReference type="ChEBI" id="CHEBI:57540"/>
    </ligand>
</feature>
<evidence type="ECO:0000313" key="6">
    <source>
        <dbReference type="EMBL" id="SES38476.1"/>
    </source>
</evidence>
<keyword evidence="3 4" id="KW-0479">Metal-binding</keyword>
<feature type="binding site" evidence="3">
    <location>
        <begin position="103"/>
        <end position="106"/>
    </location>
    <ligand>
        <name>NAD(+)</name>
        <dbReference type="ChEBI" id="CHEBI:57540"/>
    </ligand>
</feature>
<keyword evidence="8" id="KW-1185">Reference proteome</keyword>
<dbReference type="AlphaFoldDB" id="A0A1H9WX33"/>
<dbReference type="PROSITE" id="PS50305">
    <property type="entry name" value="SIRTUIN"/>
    <property type="match status" value="1"/>
</dbReference>
<evidence type="ECO:0000256" key="3">
    <source>
        <dbReference type="HAMAP-Rule" id="MF_01121"/>
    </source>
</evidence>
<dbReference type="InterPro" id="IPR003000">
    <property type="entry name" value="Sirtuin"/>
</dbReference>
<feature type="active site" description="Proton acceptor" evidence="3 4">
    <location>
        <position position="121"/>
    </location>
</feature>
<dbReference type="InterPro" id="IPR027546">
    <property type="entry name" value="Sirtuin_class_III"/>
</dbReference>
<keyword evidence="3 4" id="KW-0862">Zinc</keyword>
<feature type="binding site" evidence="3">
    <location>
        <begin position="220"/>
        <end position="222"/>
    </location>
    <ligand>
        <name>NAD(+)</name>
        <dbReference type="ChEBI" id="CHEBI:57540"/>
    </ligand>
</feature>
<comment type="similarity">
    <text evidence="3">Belongs to the sirtuin family. Class III subfamily.</text>
</comment>
<comment type="subcellular location">
    <subcellularLocation>
        <location evidence="3">Cytoplasm</location>
    </subcellularLocation>
</comment>
<comment type="caution">
    <text evidence="3">Lacks conserved residue(s) required for the propagation of feature annotation.</text>
</comment>
<comment type="cofactor">
    <cofactor evidence="3">
        <name>Zn(2+)</name>
        <dbReference type="ChEBI" id="CHEBI:29105"/>
    </cofactor>
    <text evidence="3">Binds 1 zinc ion per subunit.</text>
</comment>
<protein>
    <recommendedName>
        <fullName evidence="3">NAD-dependent protein deacylase</fullName>
        <ecNumber evidence="3">2.3.1.286</ecNumber>
    </recommendedName>
    <alternativeName>
        <fullName evidence="3">Regulatory protein SIR2 homolog</fullName>
    </alternativeName>
</protein>
<keyword evidence="3" id="KW-0963">Cytoplasm</keyword>
<name>A0A1H9WX33_9GAMM</name>
<evidence type="ECO:0000259" key="5">
    <source>
        <dbReference type="PROSITE" id="PS50305"/>
    </source>
</evidence>
<dbReference type="SUPFAM" id="SSF52467">
    <property type="entry name" value="DHS-like NAD/FAD-binding domain"/>
    <property type="match status" value="1"/>
</dbReference>
<dbReference type="GO" id="GO:0005737">
    <property type="term" value="C:cytoplasm"/>
    <property type="evidence" value="ECO:0007669"/>
    <property type="project" value="UniProtKB-SubCell"/>
</dbReference>
<dbReference type="EMBL" id="FOGN01000013">
    <property type="protein sequence ID" value="SES38476.1"/>
    <property type="molecule type" value="Genomic_DNA"/>
</dbReference>
<sequence>MTYTIPEKIIETIRKSRRMVISTGAGISAESGIATFRDPVDGLWSQYDPELLSTPEAFRRDPSLVWGWYETMRGQMRNASPNPAHHAVTELTVIVPEVALITQNIDDLHERAGASDVIHLHGRVFDSRCFACARPHYRRDIPATLGGPIEPPRCGHCNGRIRPGVVWFGEQLPQRDVKRAFDAAKRCDCLISIGTSGEVNPAATLPDIALDSGASVIHVNIDPWCQHRPNEYLLEGRASEIMSTVLAEAFPSGKR</sequence>
<dbReference type="NCBIfam" id="NF001753">
    <property type="entry name" value="PRK00481.1-3"/>
    <property type="match status" value="1"/>
</dbReference>
<evidence type="ECO:0000313" key="8">
    <source>
        <dbReference type="Proteomes" id="UP000186599"/>
    </source>
</evidence>
<dbReference type="Gene3D" id="3.30.1600.10">
    <property type="entry name" value="SIR2/SIRT2 'Small Domain"/>
    <property type="match status" value="1"/>
</dbReference>
<keyword evidence="2 3" id="KW-0520">NAD</keyword>
<dbReference type="InterPro" id="IPR026591">
    <property type="entry name" value="Sirtuin_cat_small_dom_sf"/>
</dbReference>
<dbReference type="HAMAP" id="MF_01121">
    <property type="entry name" value="Sirtuin_ClassIII"/>
    <property type="match status" value="1"/>
</dbReference>
<reference evidence="8 9" key="1">
    <citation type="submission" date="2016-10" db="EMBL/GenBank/DDBJ databases">
        <authorList>
            <person name="de Groot N.N."/>
        </authorList>
    </citation>
    <scope>NUCLEOTIDE SEQUENCE [LARGE SCALE GENOMIC DNA]</scope>
    <source>
        <strain evidence="7 8">CGMCC 1.9095</strain>
        <strain evidence="6 9">DSM 22558</strain>
    </source>
</reference>
<dbReference type="GO" id="GO:0036055">
    <property type="term" value="F:protein-succinyllysine desuccinylase activity"/>
    <property type="evidence" value="ECO:0007669"/>
    <property type="project" value="InterPro"/>
</dbReference>
<evidence type="ECO:0000256" key="1">
    <source>
        <dbReference type="ARBA" id="ARBA00022679"/>
    </source>
</evidence>
<organism evidence="6 9">
    <name type="scientific">Halopseudomonas bauzanensis</name>
    <dbReference type="NCBI Taxonomy" id="653930"/>
    <lineage>
        <taxon>Bacteria</taxon>
        <taxon>Pseudomonadati</taxon>
        <taxon>Pseudomonadota</taxon>
        <taxon>Gammaproteobacteria</taxon>
        <taxon>Pseudomonadales</taxon>
        <taxon>Pseudomonadaceae</taxon>
        <taxon>Halopseudomonas</taxon>
    </lineage>
</organism>
<dbReference type="InterPro" id="IPR029035">
    <property type="entry name" value="DHS-like_NAD/FAD-binding_dom"/>
</dbReference>
<dbReference type="Gene3D" id="3.40.50.1220">
    <property type="entry name" value="TPP-binding domain"/>
    <property type="match status" value="1"/>
</dbReference>
<dbReference type="GO" id="GO:0036054">
    <property type="term" value="F:protein-malonyllysine demalonylase activity"/>
    <property type="evidence" value="ECO:0007669"/>
    <property type="project" value="InterPro"/>
</dbReference>
<dbReference type="InterPro" id="IPR050134">
    <property type="entry name" value="NAD-dep_sirtuin_deacylases"/>
</dbReference>
<dbReference type="OrthoDB" id="9800582at2"/>
<dbReference type="STRING" id="653930.SAMN05216589_0149"/>
<proteinExistence type="inferred from homology"/>
<feature type="binding site" evidence="3 4">
    <location>
        <position position="154"/>
    </location>
    <ligand>
        <name>Zn(2+)</name>
        <dbReference type="ChEBI" id="CHEBI:29105"/>
    </ligand>
</feature>
<evidence type="ECO:0000256" key="2">
    <source>
        <dbReference type="ARBA" id="ARBA00023027"/>
    </source>
</evidence>
<dbReference type="GO" id="GO:0008270">
    <property type="term" value="F:zinc ion binding"/>
    <property type="evidence" value="ECO:0007669"/>
    <property type="project" value="UniProtKB-UniRule"/>
</dbReference>
<dbReference type="Pfam" id="PF02146">
    <property type="entry name" value="SIR2"/>
    <property type="match status" value="1"/>
</dbReference>
<dbReference type="GO" id="GO:0070403">
    <property type="term" value="F:NAD+ binding"/>
    <property type="evidence" value="ECO:0007669"/>
    <property type="project" value="UniProtKB-UniRule"/>
</dbReference>